<evidence type="ECO:0000313" key="2">
    <source>
        <dbReference type="Proteomes" id="UP000215223"/>
    </source>
</evidence>
<keyword evidence="2" id="KW-1185">Reference proteome</keyword>
<comment type="caution">
    <text evidence="1">The sequence shown here is derived from an EMBL/GenBank/DDBJ whole genome shotgun (WGS) entry which is preliminary data.</text>
</comment>
<name>A0A229S1X7_9PSEU</name>
<dbReference type="EMBL" id="NMQT01000083">
    <property type="protein sequence ID" value="OXM52729.1"/>
    <property type="molecule type" value="Genomic_DNA"/>
</dbReference>
<sequence length="93" mass="10564">MGEKERDELDQFLKALDTQGSRFEERRAAAEARAAARKLPCRDVMRGPLKTFFVLRGPLMTSRHGHFRAAERASAAARRSSKRDAWVSSAFRN</sequence>
<proteinExistence type="predicted"/>
<evidence type="ECO:0000313" key="1">
    <source>
        <dbReference type="EMBL" id="OXM52729.1"/>
    </source>
</evidence>
<dbReference type="Proteomes" id="UP000215223">
    <property type="component" value="Unassembled WGS sequence"/>
</dbReference>
<gene>
    <name evidence="1" type="ORF">CFP71_23225</name>
</gene>
<protein>
    <submittedName>
        <fullName evidence="1">Uncharacterized protein</fullName>
    </submittedName>
</protein>
<reference evidence="1 2" key="1">
    <citation type="submission" date="2017-07" db="EMBL/GenBank/DDBJ databases">
        <title>Amycolatopsis thailandensis Genome sequencing and assembly.</title>
        <authorList>
            <person name="Kaur N."/>
            <person name="Mayilraj S."/>
        </authorList>
    </citation>
    <scope>NUCLEOTIDE SEQUENCE [LARGE SCALE GENOMIC DNA]</scope>
    <source>
        <strain evidence="1 2">JCM 16380</strain>
    </source>
</reference>
<dbReference type="AlphaFoldDB" id="A0A229S1X7"/>
<accession>A0A229S1X7</accession>
<organism evidence="1 2">
    <name type="scientific">Amycolatopsis thailandensis</name>
    <dbReference type="NCBI Taxonomy" id="589330"/>
    <lineage>
        <taxon>Bacteria</taxon>
        <taxon>Bacillati</taxon>
        <taxon>Actinomycetota</taxon>
        <taxon>Actinomycetes</taxon>
        <taxon>Pseudonocardiales</taxon>
        <taxon>Pseudonocardiaceae</taxon>
        <taxon>Amycolatopsis</taxon>
    </lineage>
</organism>